<evidence type="ECO:0000256" key="4">
    <source>
        <dbReference type="ARBA" id="ARBA00023172"/>
    </source>
</evidence>
<evidence type="ECO:0000313" key="9">
    <source>
        <dbReference type="Proteomes" id="UP000192907"/>
    </source>
</evidence>
<keyword evidence="2" id="KW-0229">DNA integration</keyword>
<dbReference type="InterPro" id="IPR011010">
    <property type="entry name" value="DNA_brk_join_enz"/>
</dbReference>
<dbReference type="InterPro" id="IPR004107">
    <property type="entry name" value="Integrase_SAM-like_N"/>
</dbReference>
<organism evidence="8 9">
    <name type="scientific">Pseudobacteriovorax antillogorgiicola</name>
    <dbReference type="NCBI Taxonomy" id="1513793"/>
    <lineage>
        <taxon>Bacteria</taxon>
        <taxon>Pseudomonadati</taxon>
        <taxon>Bdellovibrionota</taxon>
        <taxon>Oligoflexia</taxon>
        <taxon>Oligoflexales</taxon>
        <taxon>Pseudobacteriovoracaceae</taxon>
        <taxon>Pseudobacteriovorax</taxon>
    </lineage>
</organism>
<feature type="domain" description="Core-binding (CB)" evidence="7">
    <location>
        <begin position="2"/>
        <end position="85"/>
    </location>
</feature>
<evidence type="ECO:0000259" key="7">
    <source>
        <dbReference type="PROSITE" id="PS51900"/>
    </source>
</evidence>
<dbReference type="InterPro" id="IPR044068">
    <property type="entry name" value="CB"/>
</dbReference>
<dbReference type="GO" id="GO:0006310">
    <property type="term" value="P:DNA recombination"/>
    <property type="evidence" value="ECO:0007669"/>
    <property type="project" value="UniProtKB-KW"/>
</dbReference>
<dbReference type="InterPro" id="IPR010998">
    <property type="entry name" value="Integrase_recombinase_N"/>
</dbReference>
<dbReference type="Pfam" id="PF00589">
    <property type="entry name" value="Phage_integrase"/>
    <property type="match status" value="1"/>
</dbReference>
<gene>
    <name evidence="8" type="ORF">SAMN06296036_10193</name>
</gene>
<evidence type="ECO:0000256" key="1">
    <source>
        <dbReference type="ARBA" id="ARBA00022829"/>
    </source>
</evidence>
<keyword evidence="9" id="KW-1185">Reference proteome</keyword>
<dbReference type="Gene3D" id="1.10.150.130">
    <property type="match status" value="1"/>
</dbReference>
<dbReference type="EMBL" id="FWZT01000001">
    <property type="protein sequence ID" value="SME88009.1"/>
    <property type="molecule type" value="Genomic_DNA"/>
</dbReference>
<dbReference type="GO" id="GO:0015074">
    <property type="term" value="P:DNA integration"/>
    <property type="evidence" value="ECO:0007669"/>
    <property type="project" value="UniProtKB-KW"/>
</dbReference>
<dbReference type="Proteomes" id="UP000192907">
    <property type="component" value="Unassembled WGS sequence"/>
</dbReference>
<dbReference type="SUPFAM" id="SSF56349">
    <property type="entry name" value="DNA breaking-rejoining enzymes"/>
    <property type="match status" value="1"/>
</dbReference>
<evidence type="ECO:0000256" key="3">
    <source>
        <dbReference type="ARBA" id="ARBA00023125"/>
    </source>
</evidence>
<dbReference type="Pfam" id="PF02899">
    <property type="entry name" value="Phage_int_SAM_1"/>
    <property type="match status" value="1"/>
</dbReference>
<accession>A0A1Y6B8Y2</accession>
<dbReference type="RefSeq" id="WP_132314770.1">
    <property type="nucleotide sequence ID" value="NZ_FWZT01000001.1"/>
</dbReference>
<dbReference type="AlphaFoldDB" id="A0A1Y6B8Y2"/>
<dbReference type="PANTHER" id="PTHR30349">
    <property type="entry name" value="PHAGE INTEGRASE-RELATED"/>
    <property type="match status" value="1"/>
</dbReference>
<dbReference type="InterPro" id="IPR050090">
    <property type="entry name" value="Tyrosine_recombinase_XerCD"/>
</dbReference>
<evidence type="ECO:0000313" key="8">
    <source>
        <dbReference type="EMBL" id="SME88009.1"/>
    </source>
</evidence>
<evidence type="ECO:0000259" key="6">
    <source>
        <dbReference type="PROSITE" id="PS51898"/>
    </source>
</evidence>
<dbReference type="STRING" id="1513793.SAMN06296036_10193"/>
<dbReference type="InterPro" id="IPR002104">
    <property type="entry name" value="Integrase_catalytic"/>
</dbReference>
<sequence length="300" mass="34094">MKAHPESVKRFLLALKASGKSPSTIESYCRDAADFLLYLNDCAIRTDEVEPETLLAYQAQLGSSERDNSVRRKIIGIRQFFRFLADEDRTYTSPLDHVPIPERDESLPEGLADEDIDEILLILKAQPKGIKTQRDLAILHLLAFEGLKATEVINLKWTHLFLGAERATMQLHGNRSRTIELSPTTFAALTAYRDAFTERAQGFSFEKESLFISFKGRDFATILPKMSRHGLKFLVYELGHLAGIKHLNTELLRHYAVQFQLGLGKSPGDIMAHFGLRRLGNIGKHAQKWRRQEEQDNSKS</sequence>
<proteinExistence type="predicted"/>
<evidence type="ECO:0000256" key="2">
    <source>
        <dbReference type="ARBA" id="ARBA00022908"/>
    </source>
</evidence>
<keyword evidence="3 5" id="KW-0238">DNA-binding</keyword>
<reference evidence="9" key="1">
    <citation type="submission" date="2017-04" db="EMBL/GenBank/DDBJ databases">
        <authorList>
            <person name="Varghese N."/>
            <person name="Submissions S."/>
        </authorList>
    </citation>
    <scope>NUCLEOTIDE SEQUENCE [LARGE SCALE GENOMIC DNA]</scope>
    <source>
        <strain evidence="9">RKEM611</strain>
    </source>
</reference>
<dbReference type="PROSITE" id="PS51900">
    <property type="entry name" value="CB"/>
    <property type="match status" value="1"/>
</dbReference>
<dbReference type="PANTHER" id="PTHR30349:SF81">
    <property type="entry name" value="TYROSINE RECOMBINASE XERC"/>
    <property type="match status" value="1"/>
</dbReference>
<dbReference type="OrthoDB" id="9801717at2"/>
<keyword evidence="1" id="KW-0159">Chromosome partition</keyword>
<dbReference type="GO" id="GO:0007059">
    <property type="term" value="P:chromosome segregation"/>
    <property type="evidence" value="ECO:0007669"/>
    <property type="project" value="UniProtKB-KW"/>
</dbReference>
<evidence type="ECO:0000256" key="5">
    <source>
        <dbReference type="PROSITE-ProRule" id="PRU01248"/>
    </source>
</evidence>
<name>A0A1Y6B8Y2_9BACT</name>
<feature type="domain" description="Tyr recombinase" evidence="6">
    <location>
        <begin position="106"/>
        <end position="300"/>
    </location>
</feature>
<dbReference type="InterPro" id="IPR013762">
    <property type="entry name" value="Integrase-like_cat_sf"/>
</dbReference>
<dbReference type="Gene3D" id="1.10.443.10">
    <property type="entry name" value="Intergrase catalytic core"/>
    <property type="match status" value="1"/>
</dbReference>
<keyword evidence="4" id="KW-0233">DNA recombination</keyword>
<dbReference type="PROSITE" id="PS51898">
    <property type="entry name" value="TYR_RECOMBINASE"/>
    <property type="match status" value="1"/>
</dbReference>
<dbReference type="GO" id="GO:0003677">
    <property type="term" value="F:DNA binding"/>
    <property type="evidence" value="ECO:0007669"/>
    <property type="project" value="UniProtKB-UniRule"/>
</dbReference>
<protein>
    <submittedName>
        <fullName evidence="8">Site-specific recombinase XerD</fullName>
    </submittedName>
</protein>